<comment type="caution">
    <text evidence="2">The sequence shown here is derived from an EMBL/GenBank/DDBJ whole genome shotgun (WGS) entry which is preliminary data.</text>
</comment>
<proteinExistence type="predicted"/>
<organism evidence="2 3">
    <name type="scientific">Eumeta variegata</name>
    <name type="common">Bagworm moth</name>
    <name type="synonym">Eumeta japonica</name>
    <dbReference type="NCBI Taxonomy" id="151549"/>
    <lineage>
        <taxon>Eukaryota</taxon>
        <taxon>Metazoa</taxon>
        <taxon>Ecdysozoa</taxon>
        <taxon>Arthropoda</taxon>
        <taxon>Hexapoda</taxon>
        <taxon>Insecta</taxon>
        <taxon>Pterygota</taxon>
        <taxon>Neoptera</taxon>
        <taxon>Endopterygota</taxon>
        <taxon>Lepidoptera</taxon>
        <taxon>Glossata</taxon>
        <taxon>Ditrysia</taxon>
        <taxon>Tineoidea</taxon>
        <taxon>Psychidae</taxon>
        <taxon>Oiketicinae</taxon>
        <taxon>Eumeta</taxon>
    </lineage>
</organism>
<evidence type="ECO:0000313" key="3">
    <source>
        <dbReference type="Proteomes" id="UP000299102"/>
    </source>
</evidence>
<sequence length="136" mass="15475">MCIRRFEPEAERARRARTRRAPVRVLIDFELSICEHERDNNRKLKTNAFAISVRADGYVENNIVRHRPYTVTVVPHQFFFTVRSASAAGRAGIVRARRARTIPGGVCGPRPETRPSLTCKNKQRSPAPLISRPAVR</sequence>
<reference evidence="2 3" key="1">
    <citation type="journal article" date="2019" name="Commun. Biol.">
        <title>The bagworm genome reveals a unique fibroin gene that provides high tensile strength.</title>
        <authorList>
            <person name="Kono N."/>
            <person name="Nakamura H."/>
            <person name="Ohtoshi R."/>
            <person name="Tomita M."/>
            <person name="Numata K."/>
            <person name="Arakawa K."/>
        </authorList>
    </citation>
    <scope>NUCLEOTIDE SEQUENCE [LARGE SCALE GENOMIC DNA]</scope>
</reference>
<evidence type="ECO:0000256" key="1">
    <source>
        <dbReference type="SAM" id="MobiDB-lite"/>
    </source>
</evidence>
<protein>
    <submittedName>
        <fullName evidence="2">Uncharacterized protein</fullName>
    </submittedName>
</protein>
<dbReference type="EMBL" id="BGZK01001690">
    <property type="protein sequence ID" value="GBP84620.1"/>
    <property type="molecule type" value="Genomic_DNA"/>
</dbReference>
<dbReference type="Proteomes" id="UP000299102">
    <property type="component" value="Unassembled WGS sequence"/>
</dbReference>
<evidence type="ECO:0000313" key="2">
    <source>
        <dbReference type="EMBL" id="GBP84620.1"/>
    </source>
</evidence>
<dbReference type="AlphaFoldDB" id="A0A4C1ZA90"/>
<keyword evidence="3" id="KW-1185">Reference proteome</keyword>
<gene>
    <name evidence="2" type="ORF">EVAR_55324_1</name>
</gene>
<name>A0A4C1ZA90_EUMVA</name>
<accession>A0A4C1ZA90</accession>
<feature type="region of interest" description="Disordered" evidence="1">
    <location>
        <begin position="106"/>
        <end position="136"/>
    </location>
</feature>